<name>A0ABQ4BK32_9ACTN</name>
<reference evidence="1 2" key="1">
    <citation type="submission" date="2021-01" db="EMBL/GenBank/DDBJ databases">
        <title>Whole genome shotgun sequence of Actinoplanes palleronii NBRC 14916.</title>
        <authorList>
            <person name="Komaki H."/>
            <person name="Tamura T."/>
        </authorList>
    </citation>
    <scope>NUCLEOTIDE SEQUENCE [LARGE SCALE GENOMIC DNA]</scope>
    <source>
        <strain evidence="1 2">NBRC 14916</strain>
    </source>
</reference>
<dbReference type="Proteomes" id="UP000624709">
    <property type="component" value="Unassembled WGS sequence"/>
</dbReference>
<accession>A0ABQ4BK32</accession>
<keyword evidence="2" id="KW-1185">Reference proteome</keyword>
<evidence type="ECO:0000313" key="2">
    <source>
        <dbReference type="Proteomes" id="UP000624709"/>
    </source>
</evidence>
<gene>
    <name evidence="1" type="ORF">Apa02nite_071530</name>
</gene>
<evidence type="ECO:0000313" key="1">
    <source>
        <dbReference type="EMBL" id="GIE71045.1"/>
    </source>
</evidence>
<organism evidence="1 2">
    <name type="scientific">Actinoplanes palleronii</name>
    <dbReference type="NCBI Taxonomy" id="113570"/>
    <lineage>
        <taxon>Bacteria</taxon>
        <taxon>Bacillati</taxon>
        <taxon>Actinomycetota</taxon>
        <taxon>Actinomycetes</taxon>
        <taxon>Micromonosporales</taxon>
        <taxon>Micromonosporaceae</taxon>
        <taxon>Actinoplanes</taxon>
    </lineage>
</organism>
<dbReference type="RefSeq" id="WP_203828975.1">
    <property type="nucleotide sequence ID" value="NZ_BAAATY010000002.1"/>
</dbReference>
<dbReference type="EMBL" id="BOMS01000117">
    <property type="protein sequence ID" value="GIE71045.1"/>
    <property type="molecule type" value="Genomic_DNA"/>
</dbReference>
<evidence type="ECO:0008006" key="3">
    <source>
        <dbReference type="Google" id="ProtNLM"/>
    </source>
</evidence>
<proteinExistence type="predicted"/>
<comment type="caution">
    <text evidence="1">The sequence shown here is derived from an EMBL/GenBank/DDBJ whole genome shotgun (WGS) entry which is preliminary data.</text>
</comment>
<sequence length="333" mass="34542">MSGTDDNDAYLSNNAQDASQYAGDLGFTDAVDTDWGTTLPFGEITQNAYKGITEGEWSDLFAAAADFTGNAVAFAIDPLNWLISAGLTFLIDFIQPLEDLLSLFTGNSERMEGYAEAWQRLGDALGPLGDATRAAATDGLLEWEGLDATAAKERLIEFGSAISATGGEAASIAGLLTLFSKIMSAAQQLIIGIIATLVEWMIIEWLAALALAPETLGGSVAAAGAATAVQASVATSRAVTIVDRVVMLLQKIGALLEKVLPGMLKQKVGESVADLGRAATFSNVAKIGGSVLGDVFGYAGPGASVTTGIIKDQQAGRPAMEDGEIDKALDVER</sequence>
<protein>
    <recommendedName>
        <fullName evidence="3">PPE family protein</fullName>
    </recommendedName>
</protein>